<accession>A0A433XAA3</accession>
<dbReference type="OrthoDB" id="7941864at2"/>
<keyword evidence="2" id="KW-1185">Reference proteome</keyword>
<proteinExistence type="predicted"/>
<comment type="caution">
    <text evidence="1">The sequence shown here is derived from an EMBL/GenBank/DDBJ whole genome shotgun (WGS) entry which is preliminary data.</text>
</comment>
<name>A0A433XAA3_9HYPH</name>
<sequence length="405" mass="43883">MNKSPATPEIAHRSAAAGLALLERPVARPFFGLIDTVILPDGDAGFAGAIPLGIAEACWIWMVRDLGGDLIDPAISGVEPGAVDALDALMPELLARAHEALDAATPESEAERRLRVQLGSDAAFSQLRLVLGALKSRHLLVRARAFGKGLDAIADEAGLQAALARVPREDTPMTALLWTAAIGAVEHPGRIVATISRMTGSTTELGFEREGFAPLIEALMAHAQAQLPKIAPPGHVDIEATRRALERFHRLVRALRTPLELLRVGRRAALLARMVARVSERIEPRLRRVQPDMTAALRIGRDGRLDERQLFDALNGVALLATVRECRDSLALNVLLEQCWTQAGQSLELHVDRLLEGLRRAPDDDAISTRLEFGIRMAEFRLGPDYAGVIRRAMSAALRRLGPAA</sequence>
<evidence type="ECO:0000313" key="1">
    <source>
        <dbReference type="EMBL" id="RUT30984.1"/>
    </source>
</evidence>
<dbReference type="EMBL" id="RZNJ01000003">
    <property type="protein sequence ID" value="RUT30984.1"/>
    <property type="molecule type" value="Genomic_DNA"/>
</dbReference>
<protein>
    <submittedName>
        <fullName evidence="1">Uncharacterized protein</fullName>
    </submittedName>
</protein>
<organism evidence="1 2">
    <name type="scientific">Arsenicitalea aurantiaca</name>
    <dbReference type="NCBI Taxonomy" id="1783274"/>
    <lineage>
        <taxon>Bacteria</taxon>
        <taxon>Pseudomonadati</taxon>
        <taxon>Pseudomonadota</taxon>
        <taxon>Alphaproteobacteria</taxon>
        <taxon>Hyphomicrobiales</taxon>
        <taxon>Devosiaceae</taxon>
        <taxon>Arsenicitalea</taxon>
    </lineage>
</organism>
<evidence type="ECO:0000313" key="2">
    <source>
        <dbReference type="Proteomes" id="UP000281547"/>
    </source>
</evidence>
<gene>
    <name evidence="1" type="ORF">EMQ25_08880</name>
</gene>
<reference evidence="1 2" key="1">
    <citation type="journal article" date="2016" name="Int. J. Syst. Evol. Microbiol.">
        <title>Arsenicitalea aurantiaca gen. nov., sp. nov., a new member of the family Hyphomicrobiaceae, isolated from high-arsenic sediment.</title>
        <authorList>
            <person name="Mu Y."/>
            <person name="Zhou L."/>
            <person name="Zeng X.C."/>
            <person name="Liu L."/>
            <person name="Pan Y."/>
            <person name="Chen X."/>
            <person name="Wang J."/>
            <person name="Li S."/>
            <person name="Li W.J."/>
            <person name="Wang Y."/>
        </authorList>
    </citation>
    <scope>NUCLEOTIDE SEQUENCE [LARGE SCALE GENOMIC DNA]</scope>
    <source>
        <strain evidence="1 2">42-50</strain>
    </source>
</reference>
<dbReference type="AlphaFoldDB" id="A0A433XAA3"/>
<dbReference type="RefSeq" id="WP_127188230.1">
    <property type="nucleotide sequence ID" value="NZ_RZNJ01000003.1"/>
</dbReference>
<dbReference type="Proteomes" id="UP000281547">
    <property type="component" value="Unassembled WGS sequence"/>
</dbReference>